<organism evidence="2 3">
    <name type="scientific">Panagrellus redivivus</name>
    <name type="common">Microworm</name>
    <dbReference type="NCBI Taxonomy" id="6233"/>
    <lineage>
        <taxon>Eukaryota</taxon>
        <taxon>Metazoa</taxon>
        <taxon>Ecdysozoa</taxon>
        <taxon>Nematoda</taxon>
        <taxon>Chromadorea</taxon>
        <taxon>Rhabditida</taxon>
        <taxon>Tylenchina</taxon>
        <taxon>Panagrolaimomorpha</taxon>
        <taxon>Panagrolaimoidea</taxon>
        <taxon>Panagrolaimidae</taxon>
        <taxon>Panagrellus</taxon>
    </lineage>
</organism>
<reference evidence="2" key="1">
    <citation type="journal article" date="2013" name="Genetics">
        <title>The draft genome and transcriptome of Panagrellus redivivus are shaped by the harsh demands of a free-living lifestyle.</title>
        <authorList>
            <person name="Srinivasan J."/>
            <person name="Dillman A.R."/>
            <person name="Macchietto M.G."/>
            <person name="Heikkinen L."/>
            <person name="Lakso M."/>
            <person name="Fracchia K.M."/>
            <person name="Antoshechkin I."/>
            <person name="Mortazavi A."/>
            <person name="Wong G."/>
            <person name="Sternberg P.W."/>
        </authorList>
    </citation>
    <scope>NUCLEOTIDE SEQUENCE [LARGE SCALE GENOMIC DNA]</scope>
    <source>
        <strain evidence="2">MT8872</strain>
    </source>
</reference>
<name>A0A7E4W7M4_PANRE</name>
<dbReference type="AlphaFoldDB" id="A0A7E4W7M4"/>
<evidence type="ECO:0000256" key="1">
    <source>
        <dbReference type="SAM" id="Phobius"/>
    </source>
</evidence>
<feature type="transmembrane region" description="Helical" evidence="1">
    <location>
        <begin position="28"/>
        <end position="50"/>
    </location>
</feature>
<accession>A0A7E4W7M4</accession>
<dbReference type="WBParaSite" id="Pan_g7246.t1">
    <property type="protein sequence ID" value="Pan_g7246.t1"/>
    <property type="gene ID" value="Pan_g7246"/>
</dbReference>
<dbReference type="Proteomes" id="UP000492821">
    <property type="component" value="Unassembled WGS sequence"/>
</dbReference>
<sequence length="72" mass="8566">MDFAVSEATATETLTEADERVIEINTYLYIPFVLFIFGAPLVFIAFLCYLQHRSKQLHRREWERLNNRRLST</sequence>
<keyword evidence="1" id="KW-1133">Transmembrane helix</keyword>
<proteinExistence type="predicted"/>
<reference evidence="3" key="2">
    <citation type="submission" date="2020-10" db="UniProtKB">
        <authorList>
            <consortium name="WormBaseParasite"/>
        </authorList>
    </citation>
    <scope>IDENTIFICATION</scope>
</reference>
<keyword evidence="2" id="KW-1185">Reference proteome</keyword>
<evidence type="ECO:0000313" key="2">
    <source>
        <dbReference type="Proteomes" id="UP000492821"/>
    </source>
</evidence>
<keyword evidence="1" id="KW-0472">Membrane</keyword>
<keyword evidence="1" id="KW-0812">Transmembrane</keyword>
<protein>
    <submittedName>
        <fullName evidence="3">G_PROTEIN_RECEP_F1_2 domain-containing protein</fullName>
    </submittedName>
</protein>
<evidence type="ECO:0000313" key="3">
    <source>
        <dbReference type="WBParaSite" id="Pan_g7246.t1"/>
    </source>
</evidence>